<evidence type="ECO:0000259" key="5">
    <source>
        <dbReference type="PROSITE" id="PS51770"/>
    </source>
</evidence>
<dbReference type="EMBL" id="BEGY01000048">
    <property type="protein sequence ID" value="GAX80082.1"/>
    <property type="molecule type" value="Genomic_DNA"/>
</dbReference>
<dbReference type="InterPro" id="IPR033120">
    <property type="entry name" value="HOTDOG_ACOT"/>
</dbReference>
<dbReference type="STRING" id="1157962.A0A250XB28"/>
<dbReference type="PANTHER" id="PTHR12655">
    <property type="entry name" value="ACYL-COA THIOESTERASE"/>
    <property type="match status" value="1"/>
</dbReference>
<evidence type="ECO:0000256" key="4">
    <source>
        <dbReference type="ARBA" id="ARBA00022946"/>
    </source>
</evidence>
<gene>
    <name evidence="6" type="ORF">CEUSTIGMA_g7520.t1</name>
</gene>
<evidence type="ECO:0000313" key="7">
    <source>
        <dbReference type="Proteomes" id="UP000232323"/>
    </source>
</evidence>
<reference evidence="6 7" key="1">
    <citation type="submission" date="2017-08" db="EMBL/GenBank/DDBJ databases">
        <title>Acidophilic green algal genome provides insights into adaptation to an acidic environment.</title>
        <authorList>
            <person name="Hirooka S."/>
            <person name="Hirose Y."/>
            <person name="Kanesaki Y."/>
            <person name="Higuchi S."/>
            <person name="Fujiwara T."/>
            <person name="Onuma R."/>
            <person name="Era A."/>
            <person name="Ohbayashi R."/>
            <person name="Uzuka A."/>
            <person name="Nozaki H."/>
            <person name="Yoshikawa H."/>
            <person name="Miyagishima S.Y."/>
        </authorList>
    </citation>
    <scope>NUCLEOTIDE SEQUENCE [LARGE SCALE GENOMIC DNA]</scope>
    <source>
        <strain evidence="6 7">NIES-2499</strain>
    </source>
</reference>
<comment type="caution">
    <text evidence="6">The sequence shown here is derived from an EMBL/GenBank/DDBJ whole genome shotgun (WGS) entry which is preliminary data.</text>
</comment>
<keyword evidence="7" id="KW-1185">Reference proteome</keyword>
<comment type="similarity">
    <text evidence="1">Belongs to the acyl coenzyme A hydrolase family.</text>
</comment>
<dbReference type="InterPro" id="IPR029069">
    <property type="entry name" value="HotDog_dom_sf"/>
</dbReference>
<keyword evidence="2" id="KW-0677">Repeat</keyword>
<evidence type="ECO:0000256" key="2">
    <source>
        <dbReference type="ARBA" id="ARBA00022737"/>
    </source>
</evidence>
<evidence type="ECO:0000256" key="3">
    <source>
        <dbReference type="ARBA" id="ARBA00022801"/>
    </source>
</evidence>
<name>A0A250XB28_9CHLO</name>
<dbReference type="OrthoDB" id="331699at2759"/>
<evidence type="ECO:0000313" key="6">
    <source>
        <dbReference type="EMBL" id="GAX80082.1"/>
    </source>
</evidence>
<evidence type="ECO:0000256" key="1">
    <source>
        <dbReference type="ARBA" id="ARBA00010458"/>
    </source>
</evidence>
<dbReference type="GO" id="GO:0047617">
    <property type="term" value="F:fatty acyl-CoA hydrolase activity"/>
    <property type="evidence" value="ECO:0007669"/>
    <property type="project" value="TreeGrafter"/>
</dbReference>
<dbReference type="PROSITE" id="PS51770">
    <property type="entry name" value="HOTDOG_ACOT"/>
    <property type="match status" value="1"/>
</dbReference>
<accession>A0A250XB28</accession>
<dbReference type="Proteomes" id="UP000232323">
    <property type="component" value="Unassembled WGS sequence"/>
</dbReference>
<dbReference type="PANTHER" id="PTHR12655:SF8">
    <property type="entry name" value="HOTDOG ACOT-TYPE DOMAIN-CONTAINING PROTEIN"/>
    <property type="match status" value="1"/>
</dbReference>
<sequence>MLDKILKKLVIGLSVPTKLRLAKASELASLLPYSHPILSTRDRPVEDRGLLLHVGPDTVTDLTDGSEKHPCQSYLRLTYPFSTSPNLKTLYSKGPAIDVAHWLEDMDTFAADVAGRHCDILKADKKLVTALLEHFVWVEGQYDVKHAMCHAMKPQALAGVSIFDQHDALLSGQVTWVGKSSMEVTVELWANPAVNPAIIPASTCALESVPEDVHHSSHVTVPTSSNHHEMNHYSRKVGEHYHNSPQAGTVSPAAVQCEIHVQQQSLLVAVARFIMAARSIDLMRSATVPRLLPQSPLEEARFELGQAGQLARVARRGQGTISSYDSDSEVLPSAAAFNPPPVDQTGTSAVPMSSTRLHRTVTTTVRDVNTCGSTFGGHLLRLGYEHAVAVAEAHAGSPCSLLSANDIAFLTLVPIGAELHLVGEVAMVHGDVLRVYVTASLGPMDPNPALQQAMTSGASRVQAQSFWFTCICTN</sequence>
<dbReference type="SUPFAM" id="SSF54637">
    <property type="entry name" value="Thioesterase/thiol ester dehydrase-isomerase"/>
    <property type="match status" value="2"/>
</dbReference>
<organism evidence="6 7">
    <name type="scientific">Chlamydomonas eustigma</name>
    <dbReference type="NCBI Taxonomy" id="1157962"/>
    <lineage>
        <taxon>Eukaryota</taxon>
        <taxon>Viridiplantae</taxon>
        <taxon>Chlorophyta</taxon>
        <taxon>core chlorophytes</taxon>
        <taxon>Chlorophyceae</taxon>
        <taxon>CS clade</taxon>
        <taxon>Chlamydomonadales</taxon>
        <taxon>Chlamydomonadaceae</taxon>
        <taxon>Chlamydomonas</taxon>
    </lineage>
</organism>
<dbReference type="GO" id="GO:0006637">
    <property type="term" value="P:acyl-CoA metabolic process"/>
    <property type="evidence" value="ECO:0007669"/>
    <property type="project" value="TreeGrafter"/>
</dbReference>
<keyword evidence="3" id="KW-0378">Hydrolase</keyword>
<feature type="domain" description="HotDog ACOT-type" evidence="5">
    <location>
        <begin position="353"/>
        <end position="474"/>
    </location>
</feature>
<dbReference type="AlphaFoldDB" id="A0A250XB28"/>
<keyword evidence="4" id="KW-0809">Transit peptide</keyword>
<dbReference type="Gene3D" id="3.10.129.10">
    <property type="entry name" value="Hotdog Thioesterase"/>
    <property type="match status" value="3"/>
</dbReference>
<proteinExistence type="inferred from homology"/>
<protein>
    <recommendedName>
        <fullName evidence="5">HotDog ACOT-type domain-containing protein</fullName>
    </recommendedName>
</protein>